<feature type="transmembrane region" description="Helical" evidence="10">
    <location>
        <begin position="138"/>
        <end position="155"/>
    </location>
</feature>
<keyword evidence="3 10" id="KW-1003">Cell membrane</keyword>
<comment type="similarity">
    <text evidence="10">Belongs to the UbiA prenyltransferase family. Protoheme IX farnesyltransferase subfamily.</text>
</comment>
<feature type="transmembrane region" description="Helical" evidence="10">
    <location>
        <begin position="162"/>
        <end position="182"/>
    </location>
</feature>
<evidence type="ECO:0000256" key="1">
    <source>
        <dbReference type="ARBA" id="ARBA00004651"/>
    </source>
</evidence>
<keyword evidence="5 10" id="KW-0812">Transmembrane</keyword>
<evidence type="ECO:0000256" key="7">
    <source>
        <dbReference type="ARBA" id="ARBA00023133"/>
    </source>
</evidence>
<comment type="miscellaneous">
    <text evidence="10">Carbon 2 of the heme B porphyrin ring is defined according to the Fischer nomenclature.</text>
</comment>
<dbReference type="PANTHER" id="PTHR43448">
    <property type="entry name" value="PROTOHEME IX FARNESYLTRANSFERASE, MITOCHONDRIAL"/>
    <property type="match status" value="1"/>
</dbReference>
<dbReference type="FunFam" id="1.10.357.140:FF:000001">
    <property type="entry name" value="Protoheme IX farnesyltransferase"/>
    <property type="match status" value="1"/>
</dbReference>
<feature type="transmembrane region" description="Helical" evidence="10">
    <location>
        <begin position="188"/>
        <end position="211"/>
    </location>
</feature>
<comment type="pathway">
    <text evidence="2 10">Porphyrin-containing compound metabolism; heme O biosynthesis; heme O from protoheme: step 1/1.</text>
</comment>
<feature type="transmembrane region" description="Helical" evidence="10">
    <location>
        <begin position="259"/>
        <end position="279"/>
    </location>
</feature>
<name>A0A8J2VZC4_9BACL</name>
<evidence type="ECO:0000256" key="5">
    <source>
        <dbReference type="ARBA" id="ARBA00022692"/>
    </source>
</evidence>
<accession>A0A8J2VZC4</accession>
<dbReference type="RefSeq" id="WP_188692922.1">
    <property type="nucleotide sequence ID" value="NZ_BMIR01000008.1"/>
</dbReference>
<feature type="transmembrane region" description="Helical" evidence="10">
    <location>
        <begin position="291"/>
        <end position="311"/>
    </location>
</feature>
<dbReference type="NCBIfam" id="TIGR01473">
    <property type="entry name" value="cyoE_ctaB"/>
    <property type="match status" value="1"/>
</dbReference>
<feature type="transmembrane region" description="Helical" evidence="10">
    <location>
        <begin position="110"/>
        <end position="132"/>
    </location>
</feature>
<reference evidence="11" key="1">
    <citation type="journal article" date="2014" name="Int. J. Syst. Evol. Microbiol.">
        <title>Complete genome sequence of Corynebacterium casei LMG S-19264T (=DSM 44701T), isolated from a smear-ripened cheese.</title>
        <authorList>
            <consortium name="US DOE Joint Genome Institute (JGI-PGF)"/>
            <person name="Walter F."/>
            <person name="Albersmeier A."/>
            <person name="Kalinowski J."/>
            <person name="Ruckert C."/>
        </authorList>
    </citation>
    <scope>NUCLEOTIDE SEQUENCE</scope>
    <source>
        <strain evidence="11">CGMCC 1.15371</strain>
    </source>
</reference>
<dbReference type="PANTHER" id="PTHR43448:SF2">
    <property type="entry name" value="PROTOHEME IX FARNESYLTRANSFERASE, MITOCHONDRIAL"/>
    <property type="match status" value="1"/>
</dbReference>
<dbReference type="GO" id="GO:0048034">
    <property type="term" value="P:heme O biosynthetic process"/>
    <property type="evidence" value="ECO:0007669"/>
    <property type="project" value="UniProtKB-UniRule"/>
</dbReference>
<dbReference type="InterPro" id="IPR006369">
    <property type="entry name" value="Protohaem_IX_farnesylTrfase"/>
</dbReference>
<dbReference type="UniPathway" id="UPA00834">
    <property type="reaction ID" value="UER00712"/>
</dbReference>
<keyword evidence="6 10" id="KW-1133">Transmembrane helix</keyword>
<evidence type="ECO:0000313" key="12">
    <source>
        <dbReference type="Proteomes" id="UP000628775"/>
    </source>
</evidence>
<dbReference type="InterPro" id="IPR044878">
    <property type="entry name" value="UbiA_sf"/>
</dbReference>
<comment type="catalytic activity">
    <reaction evidence="9 10">
        <text>heme b + (2E,6E)-farnesyl diphosphate + H2O = Fe(II)-heme o + diphosphate</text>
        <dbReference type="Rhea" id="RHEA:28070"/>
        <dbReference type="ChEBI" id="CHEBI:15377"/>
        <dbReference type="ChEBI" id="CHEBI:33019"/>
        <dbReference type="ChEBI" id="CHEBI:60344"/>
        <dbReference type="ChEBI" id="CHEBI:60530"/>
        <dbReference type="ChEBI" id="CHEBI:175763"/>
        <dbReference type="EC" id="2.5.1.141"/>
    </reaction>
</comment>
<dbReference type="InterPro" id="IPR030470">
    <property type="entry name" value="UbiA_prenylTrfase_CS"/>
</dbReference>
<dbReference type="GO" id="GO:0008495">
    <property type="term" value="F:protoheme IX farnesyltransferase activity"/>
    <property type="evidence" value="ECO:0007669"/>
    <property type="project" value="UniProtKB-UniRule"/>
</dbReference>
<evidence type="ECO:0000256" key="3">
    <source>
        <dbReference type="ARBA" id="ARBA00022475"/>
    </source>
</evidence>
<evidence type="ECO:0000256" key="6">
    <source>
        <dbReference type="ARBA" id="ARBA00022989"/>
    </source>
</evidence>
<protein>
    <recommendedName>
        <fullName evidence="10">Protoheme IX farnesyltransferase</fullName>
        <ecNumber evidence="10">2.5.1.141</ecNumber>
    </recommendedName>
    <alternativeName>
        <fullName evidence="10">Heme B farnesyltransferase</fullName>
    </alternativeName>
    <alternativeName>
        <fullName evidence="10">Heme O synthase</fullName>
    </alternativeName>
</protein>
<feature type="transmembrane region" description="Helical" evidence="10">
    <location>
        <begin position="30"/>
        <end position="53"/>
    </location>
</feature>
<dbReference type="EMBL" id="BMIR01000008">
    <property type="protein sequence ID" value="GGE41066.1"/>
    <property type="molecule type" value="Genomic_DNA"/>
</dbReference>
<keyword evidence="12" id="KW-1185">Reference proteome</keyword>
<dbReference type="NCBIfam" id="NF003349">
    <property type="entry name" value="PRK04375.1-2"/>
    <property type="match status" value="1"/>
</dbReference>
<dbReference type="HAMAP" id="MF_00154">
    <property type="entry name" value="CyoE_CtaB"/>
    <property type="match status" value="1"/>
</dbReference>
<evidence type="ECO:0000256" key="10">
    <source>
        <dbReference type="HAMAP-Rule" id="MF_00154"/>
    </source>
</evidence>
<comment type="subcellular location">
    <subcellularLocation>
        <location evidence="1 10">Cell membrane</location>
        <topology evidence="1 10">Multi-pass membrane protein</topology>
    </subcellularLocation>
</comment>
<dbReference type="CDD" id="cd13957">
    <property type="entry name" value="PT_UbiA_Cox10"/>
    <property type="match status" value="1"/>
</dbReference>
<organism evidence="11 12">
    <name type="scientific">Pullulanibacillus camelliae</name>
    <dbReference type="NCBI Taxonomy" id="1707096"/>
    <lineage>
        <taxon>Bacteria</taxon>
        <taxon>Bacillati</taxon>
        <taxon>Bacillota</taxon>
        <taxon>Bacilli</taxon>
        <taxon>Bacillales</taxon>
        <taxon>Sporolactobacillaceae</taxon>
        <taxon>Pullulanibacillus</taxon>
    </lineage>
</organism>
<dbReference type="Proteomes" id="UP000628775">
    <property type="component" value="Unassembled WGS sequence"/>
</dbReference>
<keyword evidence="7 10" id="KW-0350">Heme biosynthesis</keyword>
<dbReference type="Pfam" id="PF01040">
    <property type="entry name" value="UbiA"/>
    <property type="match status" value="1"/>
</dbReference>
<comment type="subunit">
    <text evidence="10">Interacts with CtaA.</text>
</comment>
<evidence type="ECO:0000313" key="11">
    <source>
        <dbReference type="EMBL" id="GGE41066.1"/>
    </source>
</evidence>
<evidence type="ECO:0000256" key="2">
    <source>
        <dbReference type="ARBA" id="ARBA00004919"/>
    </source>
</evidence>
<sequence length="312" mass="34506">MSKPLGSYDSTHVIDSQAISEKKSGTFKEFIGVCKTGIVYSNLITTFTGIWLALKLTDQLFFDNIIKIVLVLAGAALVIAGGCCLNNYIDRDIDQLMERTKDRPSATGSLHPSQVLWGGIIMSALGTILLFMGSKVSAVLGLIGLFVYVVVYTMWLKRTHSINTVIGGVSGAVPPMIGWAAIDPSLSSMVPWLLFTFMFLWQPPHFLALALKRVDEYRKAGIPMLPVVAGNQITKRQMIFYVIMLLPASLMLYELGIIYIIAAVVLGVAWLAISIAGFFTKDILKWSRIMFIFSLNYMTILFVVMIISVLFK</sequence>
<keyword evidence="8 10" id="KW-0472">Membrane</keyword>
<proteinExistence type="inferred from homology"/>
<evidence type="ECO:0000256" key="9">
    <source>
        <dbReference type="ARBA" id="ARBA00047690"/>
    </source>
</evidence>
<dbReference type="Gene3D" id="1.10.357.140">
    <property type="entry name" value="UbiA prenyltransferase"/>
    <property type="match status" value="1"/>
</dbReference>
<dbReference type="EC" id="2.5.1.141" evidence="10"/>
<dbReference type="GO" id="GO:0005886">
    <property type="term" value="C:plasma membrane"/>
    <property type="evidence" value="ECO:0007669"/>
    <property type="project" value="UniProtKB-SubCell"/>
</dbReference>
<comment type="function">
    <text evidence="10">Converts heme B (protoheme IX) to heme O by substitution of the vinyl group on carbon 2 of heme B porphyrin ring with a hydroxyethyl farnesyl side group.</text>
</comment>
<comment type="caution">
    <text evidence="11">The sequence shown here is derived from an EMBL/GenBank/DDBJ whole genome shotgun (WGS) entry which is preliminary data.</text>
</comment>
<gene>
    <name evidence="11" type="primary">ctaB2</name>
    <name evidence="10" type="synonym">ctaB</name>
    <name evidence="11" type="ORF">GCM10011391_19760</name>
</gene>
<keyword evidence="4 10" id="KW-0808">Transferase</keyword>
<dbReference type="InterPro" id="IPR000537">
    <property type="entry name" value="UbiA_prenyltransferase"/>
</dbReference>
<evidence type="ECO:0000256" key="4">
    <source>
        <dbReference type="ARBA" id="ARBA00022679"/>
    </source>
</evidence>
<dbReference type="PROSITE" id="PS00943">
    <property type="entry name" value="UBIA"/>
    <property type="match status" value="1"/>
</dbReference>
<evidence type="ECO:0000256" key="8">
    <source>
        <dbReference type="ARBA" id="ARBA00023136"/>
    </source>
</evidence>
<reference evidence="11" key="2">
    <citation type="submission" date="2020-09" db="EMBL/GenBank/DDBJ databases">
        <authorList>
            <person name="Sun Q."/>
            <person name="Zhou Y."/>
        </authorList>
    </citation>
    <scope>NUCLEOTIDE SEQUENCE</scope>
    <source>
        <strain evidence="11">CGMCC 1.15371</strain>
    </source>
</reference>
<feature type="transmembrane region" description="Helical" evidence="10">
    <location>
        <begin position="65"/>
        <end position="89"/>
    </location>
</feature>
<dbReference type="AlphaFoldDB" id="A0A8J2VZC4"/>